<evidence type="ECO:0000256" key="5">
    <source>
        <dbReference type="ARBA" id="ARBA00023136"/>
    </source>
</evidence>
<feature type="transmembrane region" description="Helical" evidence="6">
    <location>
        <begin position="166"/>
        <end position="186"/>
    </location>
</feature>
<organism evidence="8 9">
    <name type="scientific">Richelia sinica FACHB-800</name>
    <dbReference type="NCBI Taxonomy" id="1357546"/>
    <lineage>
        <taxon>Bacteria</taxon>
        <taxon>Bacillati</taxon>
        <taxon>Cyanobacteriota</taxon>
        <taxon>Cyanophyceae</taxon>
        <taxon>Nostocales</taxon>
        <taxon>Nostocaceae</taxon>
        <taxon>Richelia</taxon>
    </lineage>
</organism>
<sequence>MPPNYQLRLNKIIKLICLSCFVVIALIVSRNWQVLEHANQSILWIQSLGKFAPIVFIFCYNIATILFIPGSIMTLKGGFLFGLFWGSIYVFIAAVLGAICAFLIGRYLSRDWVNKQLEKHPRFQAIDAAVAQAGWKIVLLTRLSPVFPFNLLNYAFGVTQVSLKDYVLGSFGIIPGTLLYVYMGSLVNNISMLDLANESQYSETKIFQLFIKIIGFLATLVVTIYITKIAQKAINTKISNNELATLANSSKRND</sequence>
<protein>
    <recommendedName>
        <fullName evidence="6">TVP38/TMEM64 family membrane protein</fullName>
    </recommendedName>
</protein>
<keyword evidence="9" id="KW-1185">Reference proteome</keyword>
<keyword evidence="2 6" id="KW-1003">Cell membrane</keyword>
<dbReference type="RefSeq" id="WP_190603822.1">
    <property type="nucleotide sequence ID" value="NZ_CP021056.1"/>
</dbReference>
<dbReference type="PANTHER" id="PTHR12677:SF59">
    <property type="entry name" value="GOLGI APPARATUS MEMBRANE PROTEIN TVP38-RELATED"/>
    <property type="match status" value="1"/>
</dbReference>
<comment type="subcellular location">
    <subcellularLocation>
        <location evidence="1 6">Cell membrane</location>
        <topology evidence="1 6">Multi-pass membrane protein</topology>
    </subcellularLocation>
</comment>
<dbReference type="GO" id="GO:0005886">
    <property type="term" value="C:plasma membrane"/>
    <property type="evidence" value="ECO:0007669"/>
    <property type="project" value="UniProtKB-SubCell"/>
</dbReference>
<dbReference type="PANTHER" id="PTHR12677">
    <property type="entry name" value="GOLGI APPARATUS MEMBRANE PROTEIN TVP38-RELATED"/>
    <property type="match status" value="1"/>
</dbReference>
<dbReference type="InterPro" id="IPR015414">
    <property type="entry name" value="TMEM64"/>
</dbReference>
<dbReference type="Pfam" id="PF09335">
    <property type="entry name" value="VTT_dom"/>
    <property type="match status" value="1"/>
</dbReference>
<accession>A0A975Y6I5</accession>
<comment type="similarity">
    <text evidence="6">Belongs to the TVP38/TMEM64 family.</text>
</comment>
<dbReference type="KEGG" id="rsin:B6N60_04032"/>
<gene>
    <name evidence="8" type="ORF">B6N60_04032</name>
</gene>
<name>A0A975Y6I5_9NOST</name>
<proteinExistence type="inferred from homology"/>
<dbReference type="InterPro" id="IPR032816">
    <property type="entry name" value="VTT_dom"/>
</dbReference>
<feature type="domain" description="VTT" evidence="7">
    <location>
        <begin position="68"/>
        <end position="185"/>
    </location>
</feature>
<feature type="transmembrane region" description="Helical" evidence="6">
    <location>
        <begin position="206"/>
        <end position="227"/>
    </location>
</feature>
<evidence type="ECO:0000256" key="1">
    <source>
        <dbReference type="ARBA" id="ARBA00004651"/>
    </source>
</evidence>
<reference evidence="8" key="1">
    <citation type="submission" date="2017-04" db="EMBL/GenBank/DDBJ databases">
        <title>Genome deletions in a multicellular cyanobacterial endosymbiont for morphological adaptation in marine diatoms.</title>
        <authorList>
            <person name="Wang Y."/>
            <person name="Gao H."/>
            <person name="Li R."/>
            <person name="Xu X."/>
        </authorList>
    </citation>
    <scope>NUCLEOTIDE SEQUENCE</scope>
    <source>
        <strain evidence="8">FACHB 800</strain>
    </source>
</reference>
<keyword evidence="3 6" id="KW-0812">Transmembrane</keyword>
<keyword evidence="5 6" id="KW-0472">Membrane</keyword>
<feature type="transmembrane region" description="Helical" evidence="6">
    <location>
        <begin position="12"/>
        <end position="30"/>
    </location>
</feature>
<evidence type="ECO:0000313" key="9">
    <source>
        <dbReference type="Proteomes" id="UP000683511"/>
    </source>
</evidence>
<evidence type="ECO:0000313" key="8">
    <source>
        <dbReference type="EMBL" id="QXE25318.1"/>
    </source>
</evidence>
<dbReference type="Proteomes" id="UP000683511">
    <property type="component" value="Chromosome"/>
</dbReference>
<feature type="transmembrane region" description="Helical" evidence="6">
    <location>
        <begin position="51"/>
        <end position="73"/>
    </location>
</feature>
<evidence type="ECO:0000259" key="7">
    <source>
        <dbReference type="Pfam" id="PF09335"/>
    </source>
</evidence>
<keyword evidence="4 6" id="KW-1133">Transmembrane helix</keyword>
<evidence type="ECO:0000256" key="2">
    <source>
        <dbReference type="ARBA" id="ARBA00022475"/>
    </source>
</evidence>
<dbReference type="AlphaFoldDB" id="A0A975Y6I5"/>
<evidence type="ECO:0000256" key="4">
    <source>
        <dbReference type="ARBA" id="ARBA00022989"/>
    </source>
</evidence>
<evidence type="ECO:0000256" key="3">
    <source>
        <dbReference type="ARBA" id="ARBA00022692"/>
    </source>
</evidence>
<dbReference type="EMBL" id="CP021056">
    <property type="protein sequence ID" value="QXE25318.1"/>
    <property type="molecule type" value="Genomic_DNA"/>
</dbReference>
<feature type="transmembrane region" description="Helical" evidence="6">
    <location>
        <begin position="79"/>
        <end position="105"/>
    </location>
</feature>
<evidence type="ECO:0000256" key="6">
    <source>
        <dbReference type="RuleBase" id="RU366058"/>
    </source>
</evidence>